<feature type="non-terminal residue" evidence="5">
    <location>
        <position position="371"/>
    </location>
</feature>
<accession>A0A7L3AHX2</accession>
<feature type="compositionally biased region" description="Polar residues" evidence="4">
    <location>
        <begin position="225"/>
        <end position="237"/>
    </location>
</feature>
<dbReference type="PANTHER" id="PTHR16291">
    <property type="entry name" value="NUCLEAR CAP-BINDING PROTEIN SUBUNIT 3"/>
    <property type="match status" value="1"/>
</dbReference>
<keyword evidence="3" id="KW-0506">mRNA capping</keyword>
<dbReference type="EMBL" id="VZTO01005221">
    <property type="protein sequence ID" value="NXT19517.1"/>
    <property type="molecule type" value="Genomic_DNA"/>
</dbReference>
<dbReference type="InterPro" id="IPR019416">
    <property type="entry name" value="NCBP3"/>
</dbReference>
<feature type="region of interest" description="Disordered" evidence="4">
    <location>
        <begin position="136"/>
        <end position="155"/>
    </location>
</feature>
<comment type="similarity">
    <text evidence="1">Belongs to the NCBP3 family.</text>
</comment>
<dbReference type="GO" id="GO:0003729">
    <property type="term" value="F:mRNA binding"/>
    <property type="evidence" value="ECO:0007669"/>
    <property type="project" value="InterPro"/>
</dbReference>
<feature type="compositionally biased region" description="Basic and acidic residues" evidence="4">
    <location>
        <begin position="262"/>
        <end position="272"/>
    </location>
</feature>
<feature type="compositionally biased region" description="Low complexity" evidence="4">
    <location>
        <begin position="362"/>
        <end position="371"/>
    </location>
</feature>
<keyword evidence="6" id="KW-1185">Reference proteome</keyword>
<evidence type="ECO:0000256" key="2">
    <source>
        <dbReference type="ARBA" id="ARBA00019876"/>
    </source>
</evidence>
<feature type="non-terminal residue" evidence="5">
    <location>
        <position position="1"/>
    </location>
</feature>
<feature type="compositionally biased region" description="Basic and acidic residues" evidence="4">
    <location>
        <begin position="336"/>
        <end position="349"/>
    </location>
</feature>
<protein>
    <recommendedName>
        <fullName evidence="2">Nuclear cap-binding protein subunit 3</fullName>
    </recommendedName>
</protein>
<name>A0A7L3AHX2_9AVES</name>
<evidence type="ECO:0000313" key="5">
    <source>
        <dbReference type="EMBL" id="NXT19517.1"/>
    </source>
</evidence>
<dbReference type="PANTHER" id="PTHR16291:SF0">
    <property type="entry name" value="NUCLEAR CAP-BINDING PROTEIN SUBUNIT 3"/>
    <property type="match status" value="1"/>
</dbReference>
<evidence type="ECO:0000256" key="4">
    <source>
        <dbReference type="SAM" id="MobiDB-lite"/>
    </source>
</evidence>
<feature type="compositionally biased region" description="Basic and acidic residues" evidence="4">
    <location>
        <begin position="306"/>
        <end position="315"/>
    </location>
</feature>
<proteinExistence type="inferred from homology"/>
<keyword evidence="3" id="KW-0507">mRNA processing</keyword>
<evidence type="ECO:0000256" key="1">
    <source>
        <dbReference type="ARBA" id="ARBA00006069"/>
    </source>
</evidence>
<dbReference type="GO" id="GO:0000340">
    <property type="term" value="F:RNA 7-methylguanosine cap binding"/>
    <property type="evidence" value="ECO:0007669"/>
    <property type="project" value="InterPro"/>
</dbReference>
<feature type="region of interest" description="Disordered" evidence="4">
    <location>
        <begin position="1"/>
        <end position="23"/>
    </location>
</feature>
<dbReference type="GO" id="GO:0005634">
    <property type="term" value="C:nucleus"/>
    <property type="evidence" value="ECO:0007669"/>
    <property type="project" value="TreeGrafter"/>
</dbReference>
<reference evidence="5 6" key="1">
    <citation type="submission" date="2019-09" db="EMBL/GenBank/DDBJ databases">
        <title>Bird 10,000 Genomes (B10K) Project - Family phase.</title>
        <authorList>
            <person name="Zhang G."/>
        </authorList>
    </citation>
    <scope>NUCLEOTIDE SEQUENCE [LARGE SCALE GENOMIC DNA]</scope>
    <source>
        <strain evidence="5">B10K-DU-003-42</strain>
        <tissue evidence="5">Mixed tissue sample</tissue>
    </source>
</reference>
<feature type="compositionally biased region" description="Acidic residues" evidence="4">
    <location>
        <begin position="138"/>
        <end position="155"/>
    </location>
</feature>
<feature type="region of interest" description="Disordered" evidence="4">
    <location>
        <begin position="220"/>
        <end position="371"/>
    </location>
</feature>
<dbReference type="GO" id="GO:0006370">
    <property type="term" value="P:7-methylguanosine mRNA capping"/>
    <property type="evidence" value="ECO:0007669"/>
    <property type="project" value="UniProtKB-KW"/>
</dbReference>
<evidence type="ECO:0000313" key="6">
    <source>
        <dbReference type="Proteomes" id="UP000536260"/>
    </source>
</evidence>
<comment type="caution">
    <text evidence="5">The sequence shown here is derived from an EMBL/GenBank/DDBJ whole genome shotgun (WGS) entry which is preliminary data.</text>
</comment>
<dbReference type="Proteomes" id="UP000536260">
    <property type="component" value="Unassembled WGS sequence"/>
</dbReference>
<gene>
    <name evidence="5" type="primary">Ncbp3</name>
    <name evidence="5" type="ORF">SYRPAR_R09223</name>
</gene>
<dbReference type="AlphaFoldDB" id="A0A7L3AHX2"/>
<evidence type="ECO:0000256" key="3">
    <source>
        <dbReference type="ARBA" id="ARBA00023042"/>
    </source>
</evidence>
<organism evidence="5 6">
    <name type="scientific">Syrrhaptes paradoxus</name>
    <name type="common">Pallas's sandgrouse</name>
    <dbReference type="NCBI Taxonomy" id="302527"/>
    <lineage>
        <taxon>Eukaryota</taxon>
        <taxon>Metazoa</taxon>
        <taxon>Chordata</taxon>
        <taxon>Craniata</taxon>
        <taxon>Vertebrata</taxon>
        <taxon>Euteleostomi</taxon>
        <taxon>Archelosauria</taxon>
        <taxon>Archosauria</taxon>
        <taxon>Dinosauria</taxon>
        <taxon>Saurischia</taxon>
        <taxon>Theropoda</taxon>
        <taxon>Coelurosauria</taxon>
        <taxon>Aves</taxon>
        <taxon>Neognathae</taxon>
        <taxon>Neoaves</taxon>
        <taxon>Columbimorphae</taxon>
        <taxon>Pterocliformes</taxon>
        <taxon>Pteroclidae</taxon>
        <taxon>Syrrhaptes</taxon>
    </lineage>
</organism>
<sequence length="371" mass="42504">EKQEESSDDETEEGEVEDDNPSDAELDALSQVEEDSLLRNDLRPANKLAKGNKLFMRFATKDDKKELGAARRSQYYMKYGNPNYGGMKGILSNSWKRRYHSRRIHRDVIKKRTLIGDDVGLTPPYKHRHSGLVNVPEEPIEEEEEEEEDQDMDEDDRVVVEYRDELQAFKQARDRRTLNLFFFFFRNSMRADSITTSSIKNRIGSKGSSEKVADVRLLLEEKRQNNTGPRQPNSTVKSDVRQRLGKRPHSPEIKPPSSTSAPRREPISDVHSRLGLPKQDVKGLYSDTREKKSGNLWTRLGSAPKTQEKTSDKPENSVASPEEDDSELQRVWGALIKEKEQSRQKKSRLDNLPSLQIEISRESSSGSDTES</sequence>